<sequence length="1356" mass="152567">MSPPANHIGQTTFSFHSSPDHPTELVVLYQRPSKLQFTSLYRRLREIDKDEVHLRRHFSAARHALIELGSCASDLLWRRALADVEAAVSEMDEDRDETEESVALLAARDLIKNWDFTMPNLDPSSRGFNVTPKFLKLVQIIRSCQPVTEAFRGIVFVRRRTIALTTVELLRTLDVGDIRPQSLVGHGSNSDPASQRELFHAFEIGTHNIIIATKGAEDLDIPPATAVIRYDLFDSQVSYANARGRTRGRESHLIHMLQRGDDVHRRRLTQLTQLDAAMQLWMDKVVTTYHGAAPPSTILETNDPYFSDSDNEAEEEVHIKDPTTSGRIRPQDATGIIYRFVASLPSTDSRSSNEDLFRYEEVHNEEYLEPRYICTVTLPPGPPCRMASGSVSPTKAHARRSASFQMCVALFELGVLDYHFFPRPPYATKDQRRIPDPAGFLDADYADGFLNLPPKGGGQSKTNGTRCYPRKQPDFWTNALTPTTHLLYPTIVSVDATEPHHPMLILTRLPLPSFPSFKLFRTGVSDLVQLWRGTPFEVDDDRRYQLYRYTTRVCRSIMNKPYVCRMDSMPYFFAPLDASWNLFDVPQDDRWRSTEVASHIPWDLVKLAAEKYVTELQFDDLEASTDDVIIQDRWIEFTRRYYVVKVRRDLTPLSKPDDSPREAGFENFFEYCKANRKDFDSLKDYDQPLIEVERVPPVLNRLHPSSKPTAESPKAPARYLIPELCAQLTISASTFRTALMLPSITRRIDDFLLVKELNATLFDNAIKEDFLLAAISAPSVGAEFDYERLELLGDAYLKYLTSIYLFVTNPSQNEGALHSARLRIISNKALLLNADSAGLPPFIQSKPFVSKVWQPPNFQVTPPPGPKKVEEGDEHSQENTSAPLESGVEPGEILDTVTIEEMERSSLPPTSDTFLEPTDLQGQPHDGSNSPDPEEATAPEQEGVAEEPDLKLHKRSKRKRQLEEQNIQWLGDKAVADVAEAIIGAAYQSGGREIALKASKALCIAVPRVDRWSDFARKALAPPPDVTAQLKPGSVEAVESILGHRFHRPHLLAQALTHASIQGYEMTCYERLEFIGDAILDFLVIRHIYERDTHLSPGALTLLKGAMVNNQALAAVCVNAGLHEYLMFESFNLGNNIQTFAESLRAKQVEEYNLAANEGRSPRQYWLEIEPPKALSDVVESVIGAIYISDDFSPDGIQVFYEKVLKPFYDRHITLRTLSHHPTKVLFELFQAEGCQSFAMVKKPGIEDGQHYTRSSTSLVWTNSFSAVVVHDVVLAQAKDITSSLAAKRAANLAFDALEGDPGFMARTCDCRAQLQAKRSQKKGVQPMLSDFVLEDEDAPARSLPRTDSPTQKAEV</sequence>
<evidence type="ECO:0000313" key="1">
    <source>
        <dbReference type="EMBL" id="KAI0049624.1"/>
    </source>
</evidence>
<evidence type="ECO:0000313" key="2">
    <source>
        <dbReference type="Proteomes" id="UP000814033"/>
    </source>
</evidence>
<reference evidence="1" key="2">
    <citation type="journal article" date="2022" name="New Phytol.">
        <title>Evolutionary transition to the ectomycorrhizal habit in the genomes of a hyperdiverse lineage of mushroom-forming fungi.</title>
        <authorList>
            <person name="Looney B."/>
            <person name="Miyauchi S."/>
            <person name="Morin E."/>
            <person name="Drula E."/>
            <person name="Courty P.E."/>
            <person name="Kohler A."/>
            <person name="Kuo A."/>
            <person name="LaButti K."/>
            <person name="Pangilinan J."/>
            <person name="Lipzen A."/>
            <person name="Riley R."/>
            <person name="Andreopoulos W."/>
            <person name="He G."/>
            <person name="Johnson J."/>
            <person name="Nolan M."/>
            <person name="Tritt A."/>
            <person name="Barry K.W."/>
            <person name="Grigoriev I.V."/>
            <person name="Nagy L.G."/>
            <person name="Hibbett D."/>
            <person name="Henrissat B."/>
            <person name="Matheny P.B."/>
            <person name="Labbe J."/>
            <person name="Martin F.M."/>
        </authorList>
    </citation>
    <scope>NUCLEOTIDE SEQUENCE</scope>
    <source>
        <strain evidence="1">FP105234-sp</strain>
    </source>
</reference>
<gene>
    <name evidence="1" type="ORF">FA95DRAFT_1581673</name>
</gene>
<organism evidence="1 2">
    <name type="scientific">Auriscalpium vulgare</name>
    <dbReference type="NCBI Taxonomy" id="40419"/>
    <lineage>
        <taxon>Eukaryota</taxon>
        <taxon>Fungi</taxon>
        <taxon>Dikarya</taxon>
        <taxon>Basidiomycota</taxon>
        <taxon>Agaricomycotina</taxon>
        <taxon>Agaricomycetes</taxon>
        <taxon>Russulales</taxon>
        <taxon>Auriscalpiaceae</taxon>
        <taxon>Auriscalpium</taxon>
    </lineage>
</organism>
<dbReference type="EMBL" id="MU275871">
    <property type="protein sequence ID" value="KAI0049624.1"/>
    <property type="molecule type" value="Genomic_DNA"/>
</dbReference>
<keyword evidence="2" id="KW-1185">Reference proteome</keyword>
<comment type="caution">
    <text evidence="1">The sequence shown here is derived from an EMBL/GenBank/DDBJ whole genome shotgun (WGS) entry which is preliminary data.</text>
</comment>
<protein>
    <submittedName>
        <fullName evidence="1">Ribonuclease III</fullName>
    </submittedName>
</protein>
<dbReference type="Proteomes" id="UP000814033">
    <property type="component" value="Unassembled WGS sequence"/>
</dbReference>
<accession>A0ACB8RZH2</accession>
<name>A0ACB8RZH2_9AGAM</name>
<proteinExistence type="predicted"/>
<reference evidence="1" key="1">
    <citation type="submission" date="2021-02" db="EMBL/GenBank/DDBJ databases">
        <authorList>
            <consortium name="DOE Joint Genome Institute"/>
            <person name="Ahrendt S."/>
            <person name="Looney B.P."/>
            <person name="Miyauchi S."/>
            <person name="Morin E."/>
            <person name="Drula E."/>
            <person name="Courty P.E."/>
            <person name="Chicoki N."/>
            <person name="Fauchery L."/>
            <person name="Kohler A."/>
            <person name="Kuo A."/>
            <person name="Labutti K."/>
            <person name="Pangilinan J."/>
            <person name="Lipzen A."/>
            <person name="Riley R."/>
            <person name="Andreopoulos W."/>
            <person name="He G."/>
            <person name="Johnson J."/>
            <person name="Barry K.W."/>
            <person name="Grigoriev I.V."/>
            <person name="Nagy L."/>
            <person name="Hibbett D."/>
            <person name="Henrissat B."/>
            <person name="Matheny P.B."/>
            <person name="Labbe J."/>
            <person name="Martin F."/>
        </authorList>
    </citation>
    <scope>NUCLEOTIDE SEQUENCE</scope>
    <source>
        <strain evidence="1">FP105234-sp</strain>
    </source>
</reference>